<evidence type="ECO:0000256" key="1">
    <source>
        <dbReference type="SAM" id="MobiDB-lite"/>
    </source>
</evidence>
<accession>A0A4V6A5S3</accession>
<protein>
    <submittedName>
        <fullName evidence="2">Uncharacterized protein</fullName>
    </submittedName>
</protein>
<proteinExistence type="predicted"/>
<name>A0A4V6A5S3_POPAL</name>
<feature type="region of interest" description="Disordered" evidence="1">
    <location>
        <begin position="78"/>
        <end position="97"/>
    </location>
</feature>
<feature type="region of interest" description="Disordered" evidence="1">
    <location>
        <begin position="192"/>
        <end position="214"/>
    </location>
</feature>
<dbReference type="AlphaFoldDB" id="A0A4V6A5S3"/>
<organism evidence="2">
    <name type="scientific">Populus alba</name>
    <name type="common">White poplar</name>
    <dbReference type="NCBI Taxonomy" id="43335"/>
    <lineage>
        <taxon>Eukaryota</taxon>
        <taxon>Viridiplantae</taxon>
        <taxon>Streptophyta</taxon>
        <taxon>Embryophyta</taxon>
        <taxon>Tracheophyta</taxon>
        <taxon>Spermatophyta</taxon>
        <taxon>Magnoliopsida</taxon>
        <taxon>eudicotyledons</taxon>
        <taxon>Gunneridae</taxon>
        <taxon>Pentapetalae</taxon>
        <taxon>rosids</taxon>
        <taxon>fabids</taxon>
        <taxon>Malpighiales</taxon>
        <taxon>Salicaceae</taxon>
        <taxon>Saliceae</taxon>
        <taxon>Populus</taxon>
    </lineage>
</organism>
<sequence>MEGFQPSMDDLTEFDLESLFLLPADNQGSILCNDQGGQNNVINDSTTQFPTSFPETMTTMGGLDGTSSSWINQNEPNWPQTPSRHHNSFIHQPQPGHGYMTPNATTSQHGGFNQHGPSFPPPRYQPNPNLRDPQCVNPMLPGPSMPLRSQYFSNQGQVDQAAVIPNIDNVQQENFVPRSQMDNLQVRGLQNQTATPNASNPGPDTSLQSQNRGLNTQQVRSLTELLSSFFPL</sequence>
<evidence type="ECO:0000313" key="2">
    <source>
        <dbReference type="EMBL" id="TKR91475.1"/>
    </source>
</evidence>
<comment type="caution">
    <text evidence="2">The sequence shown here is derived from an EMBL/GenBank/DDBJ whole genome shotgun (WGS) entry which is preliminary data.</text>
</comment>
<dbReference type="EMBL" id="RCHU01000774">
    <property type="protein sequence ID" value="TKR91475.1"/>
    <property type="molecule type" value="Genomic_DNA"/>
</dbReference>
<feature type="region of interest" description="Disordered" evidence="1">
    <location>
        <begin position="103"/>
        <end position="142"/>
    </location>
</feature>
<reference evidence="2" key="1">
    <citation type="submission" date="2018-10" db="EMBL/GenBank/DDBJ databases">
        <title>Population genomic analysis revealed the cold adaptation of white poplar.</title>
        <authorList>
            <person name="Liu Y.-J."/>
        </authorList>
    </citation>
    <scope>NUCLEOTIDE SEQUENCE [LARGE SCALE GENOMIC DNA]</scope>
    <source>
        <strain evidence="2">PAL-ZL1</strain>
    </source>
</reference>
<gene>
    <name evidence="2" type="ORF">D5086_0000222940</name>
</gene>